<sequence>MKFLNKLERKYGKYAIRDLMKYIVILNLAVYLINYMFPSIDVIYKLAYIPELVLKGQVWRIVTFLFIPPDTSLIFILFVLYFYYFIGLSLEQVWGSFKFNIYYLVGALGTIIAATIIGGAANPLYLNFSLFLAYAYFYPNNEVYLFFIIPIKVKYLAYLDLFFLFVQFFKGGMVTKVLILVALLNCILFFGKDIMKTMKSNKKAFDNKRRFENKKGQKKEYFHKCYKCGITDKDDPNMEFRYCSECDGHYEYCMKHLHDHFHIKKGGKN</sequence>
<dbReference type="GO" id="GO:0004252">
    <property type="term" value="F:serine-type endopeptidase activity"/>
    <property type="evidence" value="ECO:0007669"/>
    <property type="project" value="InterPro"/>
</dbReference>
<evidence type="ECO:0000256" key="5">
    <source>
        <dbReference type="SAM" id="Phobius"/>
    </source>
</evidence>
<dbReference type="Pfam" id="PF01694">
    <property type="entry name" value="Rhomboid"/>
    <property type="match status" value="1"/>
</dbReference>
<evidence type="ECO:0000256" key="2">
    <source>
        <dbReference type="ARBA" id="ARBA00022692"/>
    </source>
</evidence>
<proteinExistence type="predicted"/>
<evidence type="ECO:0000313" key="8">
    <source>
        <dbReference type="Proteomes" id="UP000184035"/>
    </source>
</evidence>
<dbReference type="STRING" id="1533.SAMN05443638_12427"/>
<keyword evidence="3 5" id="KW-1133">Transmembrane helix</keyword>
<dbReference type="GO" id="GO:0016020">
    <property type="term" value="C:membrane"/>
    <property type="evidence" value="ECO:0007669"/>
    <property type="project" value="UniProtKB-SubCell"/>
</dbReference>
<name>A0A1M4Y6G1_9CLOT</name>
<feature type="transmembrane region" description="Helical" evidence="5">
    <location>
        <begin position="72"/>
        <end position="90"/>
    </location>
</feature>
<feature type="transmembrane region" description="Helical" evidence="5">
    <location>
        <begin position="173"/>
        <end position="191"/>
    </location>
</feature>
<evidence type="ECO:0000259" key="6">
    <source>
        <dbReference type="Pfam" id="PF01694"/>
    </source>
</evidence>
<dbReference type="AlphaFoldDB" id="A0A1M4Y6G1"/>
<evidence type="ECO:0000256" key="1">
    <source>
        <dbReference type="ARBA" id="ARBA00004141"/>
    </source>
</evidence>
<dbReference type="InterPro" id="IPR022764">
    <property type="entry name" value="Peptidase_S54_rhomboid_dom"/>
</dbReference>
<dbReference type="SUPFAM" id="SSF144091">
    <property type="entry name" value="Rhomboid-like"/>
    <property type="match status" value="1"/>
</dbReference>
<gene>
    <name evidence="7" type="ORF">SAMN05443638_12427</name>
</gene>
<dbReference type="Gene3D" id="1.20.1540.10">
    <property type="entry name" value="Rhomboid-like"/>
    <property type="match status" value="1"/>
</dbReference>
<dbReference type="InterPro" id="IPR035952">
    <property type="entry name" value="Rhomboid-like_sf"/>
</dbReference>
<reference evidence="7 8" key="1">
    <citation type="submission" date="2016-11" db="EMBL/GenBank/DDBJ databases">
        <authorList>
            <person name="Jaros S."/>
            <person name="Januszkiewicz K."/>
            <person name="Wedrychowicz H."/>
        </authorList>
    </citation>
    <scope>NUCLEOTIDE SEQUENCE [LARGE SCALE GENOMIC DNA]</scope>
    <source>
        <strain evidence="7 8">DSM 2631</strain>
    </source>
</reference>
<evidence type="ECO:0000313" key="7">
    <source>
        <dbReference type="EMBL" id="SHF01259.1"/>
    </source>
</evidence>
<comment type="subcellular location">
    <subcellularLocation>
        <location evidence="1">Membrane</location>
        <topology evidence="1">Multi-pass membrane protein</topology>
    </subcellularLocation>
</comment>
<feature type="transmembrane region" description="Helical" evidence="5">
    <location>
        <begin position="144"/>
        <end position="166"/>
    </location>
</feature>
<evidence type="ECO:0000256" key="4">
    <source>
        <dbReference type="ARBA" id="ARBA00023136"/>
    </source>
</evidence>
<organism evidence="7 8">
    <name type="scientific">Clostridium fallax</name>
    <dbReference type="NCBI Taxonomy" id="1533"/>
    <lineage>
        <taxon>Bacteria</taxon>
        <taxon>Bacillati</taxon>
        <taxon>Bacillota</taxon>
        <taxon>Clostridia</taxon>
        <taxon>Eubacteriales</taxon>
        <taxon>Clostridiaceae</taxon>
        <taxon>Clostridium</taxon>
    </lineage>
</organism>
<keyword evidence="8" id="KW-1185">Reference proteome</keyword>
<feature type="transmembrane region" description="Helical" evidence="5">
    <location>
        <begin position="20"/>
        <end position="37"/>
    </location>
</feature>
<feature type="transmembrane region" description="Helical" evidence="5">
    <location>
        <begin position="102"/>
        <end position="124"/>
    </location>
</feature>
<dbReference type="EMBL" id="FQVM01000024">
    <property type="protein sequence ID" value="SHF01259.1"/>
    <property type="molecule type" value="Genomic_DNA"/>
</dbReference>
<dbReference type="RefSeq" id="WP_072897080.1">
    <property type="nucleotide sequence ID" value="NZ_FQVM01000024.1"/>
</dbReference>
<evidence type="ECO:0000256" key="3">
    <source>
        <dbReference type="ARBA" id="ARBA00022989"/>
    </source>
</evidence>
<feature type="domain" description="Peptidase S54 rhomboid" evidence="6">
    <location>
        <begin position="55"/>
        <end position="167"/>
    </location>
</feature>
<dbReference type="Proteomes" id="UP000184035">
    <property type="component" value="Unassembled WGS sequence"/>
</dbReference>
<accession>A0A1M4Y6G1</accession>
<keyword evidence="4 5" id="KW-0472">Membrane</keyword>
<protein>
    <submittedName>
        <fullName evidence="7">Rhomboid family protein</fullName>
    </submittedName>
</protein>
<dbReference type="OrthoDB" id="9778756at2"/>
<keyword evidence="2 5" id="KW-0812">Transmembrane</keyword>